<gene>
    <name evidence="4" type="ORF">JCM19241_2907</name>
</gene>
<protein>
    <recommendedName>
        <fullName evidence="3">NADPH-dependent FMN reductase-like domain-containing protein</fullName>
    </recommendedName>
</protein>
<name>A0A0B8Q979_9VIBR</name>
<sequence length="178" mass="19317">MKIVAFGASTSSTSINKTLAAYAANLIPNADVEVLDLKEFDAPLFSEDKEKEIGKSEDAQRFLAKLGRADAIVVSFAEHNASYTAAYKSLFDWATRIDRNVFQHKPVVYLATSPGPGGAQNVLNTAVNSAPYFAADVKASLSVPSFYDVFDVEANEFKDPEMGEKVKQTVETLIGELV</sequence>
<evidence type="ECO:0000256" key="2">
    <source>
        <dbReference type="ARBA" id="ARBA00022643"/>
    </source>
</evidence>
<comment type="caution">
    <text evidence="4">The sequence shown here is derived from an EMBL/GenBank/DDBJ whole genome shotgun (WGS) entry which is preliminary data.</text>
</comment>
<dbReference type="PANTHER" id="PTHR30543">
    <property type="entry name" value="CHROMATE REDUCTASE"/>
    <property type="match status" value="1"/>
</dbReference>
<proteinExistence type="predicted"/>
<evidence type="ECO:0000256" key="1">
    <source>
        <dbReference type="ARBA" id="ARBA00001917"/>
    </source>
</evidence>
<accession>A0A0B8Q979</accession>
<reference evidence="4 5" key="2">
    <citation type="submission" date="2015-01" db="EMBL/GenBank/DDBJ databases">
        <authorList>
            <consortium name="NBRP consortium"/>
            <person name="Sawabe T."/>
            <person name="Meirelles P."/>
            <person name="Feng G."/>
            <person name="Sayaka M."/>
            <person name="Hattori M."/>
            <person name="Ohkuma M."/>
        </authorList>
    </citation>
    <scope>NUCLEOTIDE SEQUENCE [LARGE SCALE GENOMIC DNA]</scope>
    <source>
        <strain evidence="5">JCM 19241</strain>
    </source>
</reference>
<keyword evidence="2" id="KW-0285">Flavoprotein</keyword>
<dbReference type="InterPro" id="IPR050712">
    <property type="entry name" value="NAD(P)H-dep_reductase"/>
</dbReference>
<dbReference type="RefSeq" id="WP_261833490.1">
    <property type="nucleotide sequence ID" value="NZ_AP024881.1"/>
</dbReference>
<reference evidence="4 5" key="1">
    <citation type="submission" date="2015-01" db="EMBL/GenBank/DDBJ databases">
        <title>Vibrio sp. C94 JCM 19241 whole genome shotgun sequence.</title>
        <authorList>
            <person name="Sawabe T."/>
            <person name="Meirelles P."/>
            <person name="Feng G."/>
            <person name="Sayaka M."/>
            <person name="Hattori M."/>
            <person name="Ohkuma M."/>
        </authorList>
    </citation>
    <scope>NUCLEOTIDE SEQUENCE [LARGE SCALE GENOMIC DNA]</scope>
    <source>
        <strain evidence="5">JCM 19241</strain>
    </source>
</reference>
<evidence type="ECO:0000313" key="5">
    <source>
        <dbReference type="Proteomes" id="UP000031666"/>
    </source>
</evidence>
<dbReference type="EMBL" id="BBSC01000001">
    <property type="protein sequence ID" value="GAM73452.1"/>
    <property type="molecule type" value="Genomic_DNA"/>
</dbReference>
<dbReference type="Pfam" id="PF03358">
    <property type="entry name" value="FMN_red"/>
    <property type="match status" value="1"/>
</dbReference>
<dbReference type="InterPro" id="IPR029039">
    <property type="entry name" value="Flavoprotein-like_sf"/>
</dbReference>
<dbReference type="Gene3D" id="3.40.50.360">
    <property type="match status" value="1"/>
</dbReference>
<dbReference type="GO" id="GO:0016491">
    <property type="term" value="F:oxidoreductase activity"/>
    <property type="evidence" value="ECO:0007669"/>
    <property type="project" value="InterPro"/>
</dbReference>
<dbReference type="GO" id="GO:0005829">
    <property type="term" value="C:cytosol"/>
    <property type="evidence" value="ECO:0007669"/>
    <property type="project" value="TreeGrafter"/>
</dbReference>
<comment type="cofactor">
    <cofactor evidence="1">
        <name>FMN</name>
        <dbReference type="ChEBI" id="CHEBI:58210"/>
    </cofactor>
</comment>
<evidence type="ECO:0000259" key="3">
    <source>
        <dbReference type="Pfam" id="PF03358"/>
    </source>
</evidence>
<organism evidence="4 5">
    <name type="scientific">Vibrio ishigakensis</name>
    <dbReference type="NCBI Taxonomy" id="1481914"/>
    <lineage>
        <taxon>Bacteria</taxon>
        <taxon>Pseudomonadati</taxon>
        <taxon>Pseudomonadota</taxon>
        <taxon>Gammaproteobacteria</taxon>
        <taxon>Vibrionales</taxon>
        <taxon>Vibrionaceae</taxon>
        <taxon>Vibrio</taxon>
    </lineage>
</organism>
<dbReference type="PANTHER" id="PTHR30543:SF21">
    <property type="entry name" value="NAD(P)H-DEPENDENT FMN REDUCTASE LOT6"/>
    <property type="match status" value="1"/>
</dbReference>
<dbReference type="GO" id="GO:0010181">
    <property type="term" value="F:FMN binding"/>
    <property type="evidence" value="ECO:0007669"/>
    <property type="project" value="TreeGrafter"/>
</dbReference>
<dbReference type="InterPro" id="IPR005025">
    <property type="entry name" value="FMN_Rdtase-like_dom"/>
</dbReference>
<feature type="domain" description="NADPH-dependent FMN reductase-like" evidence="3">
    <location>
        <begin position="1"/>
        <end position="133"/>
    </location>
</feature>
<keyword evidence="2" id="KW-0288">FMN</keyword>
<dbReference type="STRING" id="1481914.JCM19241_2907"/>
<dbReference type="Proteomes" id="UP000031666">
    <property type="component" value="Unassembled WGS sequence"/>
</dbReference>
<evidence type="ECO:0000313" key="4">
    <source>
        <dbReference type="EMBL" id="GAM73452.1"/>
    </source>
</evidence>
<dbReference type="SUPFAM" id="SSF52218">
    <property type="entry name" value="Flavoproteins"/>
    <property type="match status" value="1"/>
</dbReference>
<dbReference type="AlphaFoldDB" id="A0A0B8Q979"/>